<evidence type="ECO:0000313" key="5">
    <source>
        <dbReference type="EMBL" id="MDQ0493806.1"/>
    </source>
</evidence>
<dbReference type="EC" id="3.2.1.99" evidence="5"/>
<proteinExistence type="inferred from homology"/>
<dbReference type="GO" id="GO:0046558">
    <property type="term" value="F:arabinan endo-1,5-alpha-L-arabinosidase activity"/>
    <property type="evidence" value="ECO:0007669"/>
    <property type="project" value="UniProtKB-EC"/>
</dbReference>
<evidence type="ECO:0000256" key="4">
    <source>
        <dbReference type="ARBA" id="ARBA00023295"/>
    </source>
</evidence>
<sequence length="164" mass="17914">MQGNSRFAGGCAVVACLFCRCDQTLNPDTAGLQAAGQITLQDQSQENITIQSKKPVSFKETSVHDPSILKVKDTFYIFGSHLAAAKSKDLMNWDTIATGVVNGNALVPNVKEELKEALDWAQTDTLWAADVIQLADGKFYMYYNACKGDSPRSAMGLARRKSIF</sequence>
<reference evidence="5 6" key="1">
    <citation type="submission" date="2023-07" db="EMBL/GenBank/DDBJ databases">
        <title>Genomic Encyclopedia of Type Strains, Phase IV (KMG-IV): sequencing the most valuable type-strain genomes for metagenomic binning, comparative biology and taxonomic classification.</title>
        <authorList>
            <person name="Goeker M."/>
        </authorList>
    </citation>
    <scope>NUCLEOTIDE SEQUENCE [LARGE SCALE GENOMIC DNA]</scope>
    <source>
        <strain evidence="5 6">DSM 14914</strain>
    </source>
</reference>
<evidence type="ECO:0000256" key="2">
    <source>
        <dbReference type="ARBA" id="ARBA00009865"/>
    </source>
</evidence>
<accession>A0ABU0KWI6</accession>
<keyword evidence="4 5" id="KW-0326">Glycosidase</keyword>
<gene>
    <name evidence="5" type="ORF">QOZ95_001968</name>
</gene>
<comment type="similarity">
    <text evidence="2">Belongs to the glycosyl hydrolase 43 family.</text>
</comment>
<dbReference type="InterPro" id="IPR006710">
    <property type="entry name" value="Glyco_hydro_43"/>
</dbReference>
<name>A0ABU0KWI6_9BACL</name>
<organism evidence="5 6">
    <name type="scientific">Paenibacillus brasilensis</name>
    <dbReference type="NCBI Taxonomy" id="128574"/>
    <lineage>
        <taxon>Bacteria</taxon>
        <taxon>Bacillati</taxon>
        <taxon>Bacillota</taxon>
        <taxon>Bacilli</taxon>
        <taxon>Bacillales</taxon>
        <taxon>Paenibacillaceae</taxon>
        <taxon>Paenibacillus</taxon>
    </lineage>
</organism>
<dbReference type="PANTHER" id="PTHR43301">
    <property type="entry name" value="ARABINAN ENDO-1,5-ALPHA-L-ARABINOSIDASE"/>
    <property type="match status" value="1"/>
</dbReference>
<evidence type="ECO:0000256" key="1">
    <source>
        <dbReference type="ARBA" id="ARBA00004834"/>
    </source>
</evidence>
<dbReference type="PANTHER" id="PTHR43301:SF3">
    <property type="entry name" value="ARABINAN ENDO-1,5-ALPHA-L-ARABINOSIDASE A-RELATED"/>
    <property type="match status" value="1"/>
</dbReference>
<protein>
    <submittedName>
        <fullName evidence="5">Arabinan endo-1,5-alpha-L-arabinosidase</fullName>
        <ecNumber evidence="5">3.2.1.99</ecNumber>
    </submittedName>
</protein>
<dbReference type="Pfam" id="PF04616">
    <property type="entry name" value="Glyco_hydro_43"/>
    <property type="match status" value="1"/>
</dbReference>
<dbReference type="Gene3D" id="2.115.10.20">
    <property type="entry name" value="Glycosyl hydrolase domain, family 43"/>
    <property type="match status" value="1"/>
</dbReference>
<dbReference type="SUPFAM" id="SSF75005">
    <property type="entry name" value="Arabinanase/levansucrase/invertase"/>
    <property type="match status" value="1"/>
</dbReference>
<dbReference type="InterPro" id="IPR023296">
    <property type="entry name" value="Glyco_hydro_beta-prop_sf"/>
</dbReference>
<keyword evidence="6" id="KW-1185">Reference proteome</keyword>
<evidence type="ECO:0000256" key="3">
    <source>
        <dbReference type="ARBA" id="ARBA00022801"/>
    </source>
</evidence>
<comment type="pathway">
    <text evidence="1">Glycan metabolism; L-arabinan degradation.</text>
</comment>
<evidence type="ECO:0000313" key="6">
    <source>
        <dbReference type="Proteomes" id="UP001242811"/>
    </source>
</evidence>
<dbReference type="InterPro" id="IPR050727">
    <property type="entry name" value="GH43_arabinanases"/>
</dbReference>
<dbReference type="Proteomes" id="UP001242811">
    <property type="component" value="Unassembled WGS sequence"/>
</dbReference>
<comment type="caution">
    <text evidence="5">The sequence shown here is derived from an EMBL/GenBank/DDBJ whole genome shotgun (WGS) entry which is preliminary data.</text>
</comment>
<dbReference type="EMBL" id="JAUSWA010000009">
    <property type="protein sequence ID" value="MDQ0493806.1"/>
    <property type="molecule type" value="Genomic_DNA"/>
</dbReference>
<keyword evidence="3 5" id="KW-0378">Hydrolase</keyword>